<dbReference type="Proteomes" id="UP000016943">
    <property type="component" value="Chromosome"/>
</dbReference>
<dbReference type="HOGENOM" id="CLU_1298055_0_0_11"/>
<evidence type="ECO:0000313" key="1">
    <source>
        <dbReference type="EMBL" id="AGU14506.1"/>
    </source>
</evidence>
<dbReference type="eggNOG" id="ENOG5030HBV">
    <property type="taxonomic scope" value="Bacteria"/>
</dbReference>
<gene>
    <name evidence="1" type="ORF">CARG_01675</name>
</gene>
<dbReference type="RefSeq" id="WP_020975644.1">
    <property type="nucleotide sequence ID" value="NC_022198.1"/>
</dbReference>
<dbReference type="KEGG" id="caz:CARG_01675"/>
<dbReference type="PATRIC" id="fig|1348662.3.peg.328"/>
<dbReference type="GeneID" id="78249202"/>
<protein>
    <submittedName>
        <fullName evidence="1">Uncharacterized protein</fullName>
    </submittedName>
</protein>
<reference evidence="1 2" key="1">
    <citation type="journal article" date="2013" name="Genome Announc.">
        <title>Whole-Genome Sequence of the Clinical Strain Corynebacterium argentoratense DSM 44202, Isolated from a Human Throat Specimen.</title>
        <authorList>
            <person name="Bomholt C."/>
            <person name="Glaub A."/>
            <person name="Gravermann K."/>
            <person name="Albersmeier A."/>
            <person name="Brinkrolf K."/>
            <person name="Ruckert C."/>
            <person name="Tauch A."/>
        </authorList>
    </citation>
    <scope>NUCLEOTIDE SEQUENCE [LARGE SCALE GENOMIC DNA]</scope>
    <source>
        <strain evidence="1">DSM 44202</strain>
    </source>
</reference>
<proteinExistence type="predicted"/>
<dbReference type="EMBL" id="CP006365">
    <property type="protein sequence ID" value="AGU14506.1"/>
    <property type="molecule type" value="Genomic_DNA"/>
</dbReference>
<accession>U3GX05</accession>
<dbReference type="AlphaFoldDB" id="U3GX05"/>
<organism evidence="1 2">
    <name type="scientific">Corynebacterium argentoratense DSM 44202</name>
    <dbReference type="NCBI Taxonomy" id="1348662"/>
    <lineage>
        <taxon>Bacteria</taxon>
        <taxon>Bacillati</taxon>
        <taxon>Actinomycetota</taxon>
        <taxon>Actinomycetes</taxon>
        <taxon>Mycobacteriales</taxon>
        <taxon>Corynebacteriaceae</taxon>
        <taxon>Corynebacterium</taxon>
    </lineage>
</organism>
<sequence length="212" mass="23179">MDKLLLIILIILGLSAPTVAGAPPQQLPQQLQSRINGAVAAFTHHPLVQRLLPGIEQRVPNSSSEVSTPEPLVAQTGSDIFVNNIYIGQTFFEIRNAHPDFPAAGVIEPSPTGENNNVIDYKGARYFFERNALVGISVPRTPELLHTGMPLETARIRYGEPVRGFGLGDGRTFAVFPALPDRDLAWVMQYNDMTITQIHLRPGLASYIADGK</sequence>
<name>U3GX05_9CORY</name>
<dbReference type="STRING" id="1348662.CARG_01675"/>
<evidence type="ECO:0000313" key="2">
    <source>
        <dbReference type="Proteomes" id="UP000016943"/>
    </source>
</evidence>
<keyword evidence="2" id="KW-1185">Reference proteome</keyword>